<reference evidence="6 7" key="1">
    <citation type="journal article" date="2018" name="PLoS Genet.">
        <title>Population sequencing reveals clonal diversity and ancestral inbreeding in the grapevine cultivar Chardonnay.</title>
        <authorList>
            <person name="Roach M.J."/>
            <person name="Johnson D.L."/>
            <person name="Bohlmann J."/>
            <person name="van Vuuren H.J."/>
            <person name="Jones S.J."/>
            <person name="Pretorius I.S."/>
            <person name="Schmidt S.A."/>
            <person name="Borneman A.R."/>
        </authorList>
    </citation>
    <scope>NUCLEOTIDE SEQUENCE [LARGE SCALE GENOMIC DNA]</scope>
    <source>
        <strain evidence="7">cv. Chardonnay</strain>
        <tissue evidence="6">Leaf</tissue>
    </source>
</reference>
<evidence type="ECO:0000256" key="2">
    <source>
        <dbReference type="ARBA" id="ARBA00007568"/>
    </source>
</evidence>
<evidence type="ECO:0000256" key="1">
    <source>
        <dbReference type="ARBA" id="ARBA00004496"/>
    </source>
</evidence>
<sequence>MHQALPYQTWVPTTGGGSFVGLSSATIKSSDVPMDPGVGMKDVTCVTKMVSKNAVIVFGRRGCCMCHVVMRLLLGLGVNPTVFEVDEEDEATVVDELLE</sequence>
<dbReference type="Proteomes" id="UP000288805">
    <property type="component" value="Unassembled WGS sequence"/>
</dbReference>
<dbReference type="InterPro" id="IPR011905">
    <property type="entry name" value="GlrX-like_pln_2"/>
</dbReference>
<keyword evidence="3" id="KW-0963">Cytoplasm</keyword>
<dbReference type="Gene3D" id="3.40.30.10">
    <property type="entry name" value="Glutaredoxin"/>
    <property type="match status" value="1"/>
</dbReference>
<dbReference type="PANTHER" id="PTHR10168">
    <property type="entry name" value="GLUTAREDOXIN"/>
    <property type="match status" value="1"/>
</dbReference>
<comment type="subcellular location">
    <subcellularLocation>
        <location evidence="1">Cytoplasm</location>
    </subcellularLocation>
</comment>
<dbReference type="PROSITE" id="PS51354">
    <property type="entry name" value="GLUTAREDOXIN_2"/>
    <property type="match status" value="1"/>
</dbReference>
<evidence type="ECO:0000256" key="3">
    <source>
        <dbReference type="ARBA" id="ARBA00022490"/>
    </source>
</evidence>
<accession>A0A438HFK6</accession>
<proteinExistence type="inferred from homology"/>
<feature type="domain" description="Glutaredoxin" evidence="5">
    <location>
        <begin position="55"/>
        <end position="91"/>
    </location>
</feature>
<comment type="similarity">
    <text evidence="2">Belongs to the glutaredoxin family. CC-type subfamily.</text>
</comment>
<dbReference type="InterPro" id="IPR002109">
    <property type="entry name" value="Glutaredoxin"/>
</dbReference>
<dbReference type="GO" id="GO:0005737">
    <property type="term" value="C:cytoplasm"/>
    <property type="evidence" value="ECO:0007669"/>
    <property type="project" value="UniProtKB-SubCell"/>
</dbReference>
<organism evidence="6 7">
    <name type="scientific">Vitis vinifera</name>
    <name type="common">Grape</name>
    <dbReference type="NCBI Taxonomy" id="29760"/>
    <lineage>
        <taxon>Eukaryota</taxon>
        <taxon>Viridiplantae</taxon>
        <taxon>Streptophyta</taxon>
        <taxon>Embryophyta</taxon>
        <taxon>Tracheophyta</taxon>
        <taxon>Spermatophyta</taxon>
        <taxon>Magnoliopsida</taxon>
        <taxon>eudicotyledons</taxon>
        <taxon>Gunneridae</taxon>
        <taxon>Pentapetalae</taxon>
        <taxon>rosids</taxon>
        <taxon>Vitales</taxon>
        <taxon>Vitaceae</taxon>
        <taxon>Viteae</taxon>
        <taxon>Vitis</taxon>
    </lineage>
</organism>
<keyword evidence="4" id="KW-0676">Redox-active center</keyword>
<protein>
    <submittedName>
        <fullName evidence="6">Glutaredoxin-C9</fullName>
    </submittedName>
</protein>
<dbReference type="InterPro" id="IPR036249">
    <property type="entry name" value="Thioredoxin-like_sf"/>
</dbReference>
<dbReference type="SUPFAM" id="SSF52833">
    <property type="entry name" value="Thioredoxin-like"/>
    <property type="match status" value="1"/>
</dbReference>
<name>A0A438HFK6_VITVI</name>
<comment type="caution">
    <text evidence="6">The sequence shown here is derived from an EMBL/GenBank/DDBJ whole genome shotgun (WGS) entry which is preliminary data.</text>
</comment>
<evidence type="ECO:0000256" key="4">
    <source>
        <dbReference type="ARBA" id="ARBA00023284"/>
    </source>
</evidence>
<evidence type="ECO:0000313" key="6">
    <source>
        <dbReference type="EMBL" id="RVW83242.1"/>
    </source>
</evidence>
<dbReference type="EMBL" id="QGNW01000230">
    <property type="protein sequence ID" value="RVW83242.1"/>
    <property type="molecule type" value="Genomic_DNA"/>
</dbReference>
<gene>
    <name evidence="6" type="primary">GRXC9_0</name>
    <name evidence="6" type="ORF">CK203_039671</name>
</gene>
<evidence type="ECO:0000259" key="5">
    <source>
        <dbReference type="Pfam" id="PF00462"/>
    </source>
</evidence>
<dbReference type="Pfam" id="PF00462">
    <property type="entry name" value="Glutaredoxin"/>
    <property type="match status" value="1"/>
</dbReference>
<evidence type="ECO:0000313" key="7">
    <source>
        <dbReference type="Proteomes" id="UP000288805"/>
    </source>
</evidence>
<dbReference type="AlphaFoldDB" id="A0A438HFK6"/>